<reference evidence="2" key="1">
    <citation type="submission" date="2021-03" db="EMBL/GenBank/DDBJ databases">
        <title>novel species isolated from a fishpond in China.</title>
        <authorList>
            <person name="Lu H."/>
            <person name="Cai Z."/>
        </authorList>
    </citation>
    <scope>NUCLEOTIDE SEQUENCE</scope>
    <source>
        <strain evidence="2">JCM 30855</strain>
    </source>
</reference>
<dbReference type="SUPFAM" id="SSF69318">
    <property type="entry name" value="Integrin alpha N-terminal domain"/>
    <property type="match status" value="1"/>
</dbReference>
<keyword evidence="1" id="KW-0732">Signal</keyword>
<proteinExistence type="predicted"/>
<dbReference type="Gene3D" id="2.130.10.130">
    <property type="entry name" value="Integrin alpha, N-terminal"/>
    <property type="match status" value="1"/>
</dbReference>
<protein>
    <submittedName>
        <fullName evidence="2">VCBS repeat-containing protein</fullName>
    </submittedName>
</protein>
<feature type="chain" id="PRO_5037599189" evidence="1">
    <location>
        <begin position="28"/>
        <end position="487"/>
    </location>
</feature>
<dbReference type="InterPro" id="IPR028994">
    <property type="entry name" value="Integrin_alpha_N"/>
</dbReference>
<dbReference type="RefSeq" id="WP_206575840.1">
    <property type="nucleotide sequence ID" value="NZ_JAFKCV010000026.1"/>
</dbReference>
<accession>A0A939ITR8</accession>
<organism evidence="2 3">
    <name type="scientific">Bowmanella dokdonensis</name>
    <dbReference type="NCBI Taxonomy" id="751969"/>
    <lineage>
        <taxon>Bacteria</taxon>
        <taxon>Pseudomonadati</taxon>
        <taxon>Pseudomonadota</taxon>
        <taxon>Gammaproteobacteria</taxon>
        <taxon>Alteromonadales</taxon>
        <taxon>Alteromonadaceae</taxon>
        <taxon>Bowmanella</taxon>
    </lineage>
</organism>
<dbReference type="EMBL" id="JAFKCV010000026">
    <property type="protein sequence ID" value="MBN7827731.1"/>
    <property type="molecule type" value="Genomic_DNA"/>
</dbReference>
<evidence type="ECO:0000256" key="1">
    <source>
        <dbReference type="SAM" id="SignalP"/>
    </source>
</evidence>
<evidence type="ECO:0000313" key="2">
    <source>
        <dbReference type="EMBL" id="MBN7827731.1"/>
    </source>
</evidence>
<evidence type="ECO:0000313" key="3">
    <source>
        <dbReference type="Proteomes" id="UP000664654"/>
    </source>
</evidence>
<dbReference type="Proteomes" id="UP000664654">
    <property type="component" value="Unassembled WGS sequence"/>
</dbReference>
<comment type="caution">
    <text evidence="2">The sequence shown here is derived from an EMBL/GenBank/DDBJ whole genome shotgun (WGS) entry which is preliminary data.</text>
</comment>
<dbReference type="AlphaFoldDB" id="A0A939ITR8"/>
<name>A0A939ITR8_9ALTE</name>
<gene>
    <name evidence="2" type="ORF">J0A66_21040</name>
</gene>
<keyword evidence="3" id="KW-1185">Reference proteome</keyword>
<sequence>MKGNSYCKAFIALFASFLIGISSQASTWSDESHQQLFGDFNGDDWPDTLLLAKESINTSSYSLLQWQDGSISYGDAIELTDLPLVDMQRKAVIGDLNGDGLDDVLVVAESGEIHLIFGNHSGILSLQNATASGLALPASFDNLEMISGNFDSNNTDEVVVWNKSSNVISLFAVEALETVIEVTFRQSLSVSSNNWTLKVRDYDDDGQDDLLLLSTVTNQPHQLWLSNEIGQLIPQSSESPTPKLARYNWDPSWYSTLYLRLEANGPLFLARRHSSGGGFNEFGELSDPNGEPIADGVPHEAETCKDLLFSPLTREFSEICLAETSLISETSQFPQPDCPPLQGFPAGSSQPADDCYEPPITPNSPPTIIGGNFQPIKAAYTIKANPVFSGSRLIEWVEIYESSSPNTGYTKIFGGPYQGSQTTRSHSTYGYRYYKFKMCSYHECSSPSPYQRVYVYTSPGPVQNLTVSPPTLYLNGSATLSWNSAGG</sequence>
<feature type="signal peptide" evidence="1">
    <location>
        <begin position="1"/>
        <end position="27"/>
    </location>
</feature>